<keyword evidence="3" id="KW-1185">Reference proteome</keyword>
<dbReference type="PANTHER" id="PTHR12526:SF590">
    <property type="entry name" value="ALPHA-MALTOSE-1-PHOSPHATE SYNTHASE"/>
    <property type="match status" value="1"/>
</dbReference>
<accession>A0A7K1KMX5</accession>
<proteinExistence type="predicted"/>
<dbReference type="CDD" id="cd03801">
    <property type="entry name" value="GT4_PimA-like"/>
    <property type="match status" value="1"/>
</dbReference>
<dbReference type="GO" id="GO:0016757">
    <property type="term" value="F:glycosyltransferase activity"/>
    <property type="evidence" value="ECO:0007669"/>
    <property type="project" value="InterPro"/>
</dbReference>
<organism evidence="2 3">
    <name type="scientific">Pseudodesulfovibrio alkaliphilus</name>
    <dbReference type="NCBI Taxonomy" id="2661613"/>
    <lineage>
        <taxon>Bacteria</taxon>
        <taxon>Pseudomonadati</taxon>
        <taxon>Thermodesulfobacteriota</taxon>
        <taxon>Desulfovibrionia</taxon>
        <taxon>Desulfovibrionales</taxon>
        <taxon>Desulfovibrionaceae</taxon>
    </lineage>
</organism>
<feature type="domain" description="Glycosyl transferase family 1" evidence="1">
    <location>
        <begin position="209"/>
        <end position="345"/>
    </location>
</feature>
<reference evidence="2 3" key="1">
    <citation type="submission" date="2019-11" db="EMBL/GenBank/DDBJ databases">
        <title>Pseudodesulfovibrio alkaliphilus, sp. nov., an alkaliphilic sulfate-reducing bacteria from mud volcano of Taman peninsula, Russia.</title>
        <authorList>
            <person name="Frolova A."/>
            <person name="Merkel A.Y."/>
            <person name="Slobodkin A.I."/>
        </authorList>
    </citation>
    <scope>NUCLEOTIDE SEQUENCE [LARGE SCALE GENOMIC DNA]</scope>
    <source>
        <strain evidence="2 3">F-1</strain>
    </source>
</reference>
<dbReference type="AlphaFoldDB" id="A0A7K1KMX5"/>
<evidence type="ECO:0000259" key="1">
    <source>
        <dbReference type="Pfam" id="PF00534"/>
    </source>
</evidence>
<sequence>MSESKRIWATLDPFFEPGPVLGRKVANTKFLRALLAADPYDEYRFFLGDAGQSDRLAAHLKKVAPGMIGKGRVHILDRRELPRRLAEEPVHCMHLSDCITSQPQVAALRNRYSRNIFPVTGTIHSLSCSTFGGQFLRHLWPGTTRRDAIVCTSTPGREAVARFFDWLRHGYGLDPDRFPAPTLTHIPLAVDTDELRPGPPGAKGGTGADPVRLLVFGRISHHSKMDLLPLLRALHRLVRQGMDPASVSLTLAGWADDNDDFLPTLKDLAANAGIRMTVALRPSETEKTALFHDADIFVSIADNPQETFGITLVEAGAFGLPVVASDYDGYRDIVVPGVTGLLVPTIGPNRTDDADLLAPITFDNQYHLLLAQRTAVEIPALADALKTLILSPDMRRSMGVAARQRVEAEYSWPETVRRHVRLWDGLWAEPVDPAPLRDAPHPQAMPYAALFGHYTSRTLEPAFMVRPGATGEAFYRGRDFPPLYSGLTGAIDPGLARKLVFLARNSVDTASLIRNLVDTEPGMDVATASAHVLWSLKHDLLERV</sequence>
<dbReference type="RefSeq" id="WP_155933446.1">
    <property type="nucleotide sequence ID" value="NZ_WODC01000003.1"/>
</dbReference>
<dbReference type="Gene3D" id="3.40.50.2000">
    <property type="entry name" value="Glycogen Phosphorylase B"/>
    <property type="match status" value="4"/>
</dbReference>
<evidence type="ECO:0000313" key="3">
    <source>
        <dbReference type="Proteomes" id="UP000461162"/>
    </source>
</evidence>
<dbReference type="SUPFAM" id="SSF53756">
    <property type="entry name" value="UDP-Glycosyltransferase/glycogen phosphorylase"/>
    <property type="match status" value="1"/>
</dbReference>
<dbReference type="Proteomes" id="UP000461162">
    <property type="component" value="Unassembled WGS sequence"/>
</dbReference>
<dbReference type="InterPro" id="IPR001296">
    <property type="entry name" value="Glyco_trans_1"/>
</dbReference>
<keyword evidence="2" id="KW-0808">Transferase</keyword>
<dbReference type="Pfam" id="PF00534">
    <property type="entry name" value="Glycos_transf_1"/>
    <property type="match status" value="1"/>
</dbReference>
<gene>
    <name evidence="2" type="ORF">GKC30_07005</name>
</gene>
<dbReference type="PANTHER" id="PTHR12526">
    <property type="entry name" value="GLYCOSYLTRANSFERASE"/>
    <property type="match status" value="1"/>
</dbReference>
<evidence type="ECO:0000313" key="2">
    <source>
        <dbReference type="EMBL" id="MUM77377.1"/>
    </source>
</evidence>
<name>A0A7K1KMX5_9BACT</name>
<comment type="caution">
    <text evidence="2">The sequence shown here is derived from an EMBL/GenBank/DDBJ whole genome shotgun (WGS) entry which is preliminary data.</text>
</comment>
<protein>
    <submittedName>
        <fullName evidence="2">Glycosyltransferase</fullName>
    </submittedName>
</protein>
<dbReference type="EMBL" id="WODC01000003">
    <property type="protein sequence ID" value="MUM77377.1"/>
    <property type="molecule type" value="Genomic_DNA"/>
</dbReference>